<dbReference type="GO" id="GO:0009626">
    <property type="term" value="P:plant-type hypersensitive response"/>
    <property type="evidence" value="ECO:0007669"/>
    <property type="project" value="UniProtKB-KW"/>
</dbReference>
<dbReference type="GO" id="GO:0016020">
    <property type="term" value="C:membrane"/>
    <property type="evidence" value="ECO:0007669"/>
    <property type="project" value="UniProtKB-SubCell"/>
</dbReference>
<feature type="compositionally biased region" description="Basic and acidic residues" evidence="2">
    <location>
        <begin position="76"/>
        <end position="94"/>
    </location>
</feature>
<dbReference type="Gramene" id="PHT79988">
    <property type="protein sequence ID" value="PHT79988"/>
    <property type="gene ID" value="T459_18040"/>
</dbReference>
<proteinExistence type="predicted"/>
<dbReference type="EMBL" id="AYRZ02000006">
    <property type="protein sequence ID" value="PHT79988.1"/>
    <property type="molecule type" value="Genomic_DNA"/>
</dbReference>
<name>A0A2G2ZDD2_CAPAN</name>
<dbReference type="InterPro" id="IPR006121">
    <property type="entry name" value="HMA_dom"/>
</dbReference>
<comment type="subcellular location">
    <subcellularLocation>
        <location evidence="1">Membrane</location>
        <topology evidence="1">Peripheral membrane protein</topology>
    </subcellularLocation>
</comment>
<gene>
    <name evidence="4" type="ORF">T459_18040</name>
</gene>
<evidence type="ECO:0000256" key="2">
    <source>
        <dbReference type="SAM" id="MobiDB-lite"/>
    </source>
</evidence>
<feature type="region of interest" description="Disordered" evidence="2">
    <location>
        <begin position="76"/>
        <end position="110"/>
    </location>
</feature>
<evidence type="ECO:0000259" key="3">
    <source>
        <dbReference type="PROSITE" id="PS50846"/>
    </source>
</evidence>
<evidence type="ECO:0000313" key="5">
    <source>
        <dbReference type="Proteomes" id="UP000222542"/>
    </source>
</evidence>
<reference evidence="4 5" key="1">
    <citation type="journal article" date="2014" name="Nat. Genet.">
        <title>Genome sequence of the hot pepper provides insights into the evolution of pungency in Capsicum species.</title>
        <authorList>
            <person name="Kim S."/>
            <person name="Park M."/>
            <person name="Yeom S.I."/>
            <person name="Kim Y.M."/>
            <person name="Lee J.M."/>
            <person name="Lee H.A."/>
            <person name="Seo E."/>
            <person name="Choi J."/>
            <person name="Cheong K."/>
            <person name="Kim K.T."/>
            <person name="Jung K."/>
            <person name="Lee G.W."/>
            <person name="Oh S.K."/>
            <person name="Bae C."/>
            <person name="Kim S.B."/>
            <person name="Lee H.Y."/>
            <person name="Kim S.Y."/>
            <person name="Kim M.S."/>
            <person name="Kang B.C."/>
            <person name="Jo Y.D."/>
            <person name="Yang H.B."/>
            <person name="Jeong H.J."/>
            <person name="Kang W.H."/>
            <person name="Kwon J.K."/>
            <person name="Shin C."/>
            <person name="Lim J.Y."/>
            <person name="Park J.H."/>
            <person name="Huh J.H."/>
            <person name="Kim J.S."/>
            <person name="Kim B.D."/>
            <person name="Cohen O."/>
            <person name="Paran I."/>
            <person name="Suh M.C."/>
            <person name="Lee S.B."/>
            <person name="Kim Y.K."/>
            <person name="Shin Y."/>
            <person name="Noh S.J."/>
            <person name="Park J."/>
            <person name="Seo Y.S."/>
            <person name="Kwon S.Y."/>
            <person name="Kim H.A."/>
            <person name="Park J.M."/>
            <person name="Kim H.J."/>
            <person name="Choi S.B."/>
            <person name="Bosland P.W."/>
            <person name="Reeves G."/>
            <person name="Jo S.H."/>
            <person name="Lee B.W."/>
            <person name="Cho H.T."/>
            <person name="Choi H.S."/>
            <person name="Lee M.S."/>
            <person name="Yu Y."/>
            <person name="Do Choi Y."/>
            <person name="Park B.S."/>
            <person name="van Deynze A."/>
            <person name="Ashrafi H."/>
            <person name="Hill T."/>
            <person name="Kim W.T."/>
            <person name="Pai H.S."/>
            <person name="Ahn H.K."/>
            <person name="Yeam I."/>
            <person name="Giovannoni J.J."/>
            <person name="Rose J.K."/>
            <person name="Sorensen I."/>
            <person name="Lee S.J."/>
            <person name="Kim R.W."/>
            <person name="Choi I.Y."/>
            <person name="Choi B.S."/>
            <person name="Lim J.S."/>
            <person name="Lee Y.H."/>
            <person name="Choi D."/>
        </authorList>
    </citation>
    <scope>NUCLEOTIDE SEQUENCE [LARGE SCALE GENOMIC DNA]</scope>
    <source>
        <strain evidence="5">cv. CM334</strain>
    </source>
</reference>
<reference evidence="4 5" key="2">
    <citation type="journal article" date="2017" name="Genome Biol.">
        <title>New reference genome sequences of hot pepper reveal the massive evolution of plant disease-resistance genes by retroduplication.</title>
        <authorList>
            <person name="Kim S."/>
            <person name="Park J."/>
            <person name="Yeom S.I."/>
            <person name="Kim Y.M."/>
            <person name="Seo E."/>
            <person name="Kim K.T."/>
            <person name="Kim M.S."/>
            <person name="Lee J.M."/>
            <person name="Cheong K."/>
            <person name="Shin H.S."/>
            <person name="Kim S.B."/>
            <person name="Han K."/>
            <person name="Lee J."/>
            <person name="Park M."/>
            <person name="Lee H.A."/>
            <person name="Lee H.Y."/>
            <person name="Lee Y."/>
            <person name="Oh S."/>
            <person name="Lee J.H."/>
            <person name="Choi E."/>
            <person name="Choi E."/>
            <person name="Lee S.E."/>
            <person name="Jeon J."/>
            <person name="Kim H."/>
            <person name="Choi G."/>
            <person name="Song H."/>
            <person name="Lee J."/>
            <person name="Lee S.C."/>
            <person name="Kwon J.K."/>
            <person name="Lee H.Y."/>
            <person name="Koo N."/>
            <person name="Hong Y."/>
            <person name="Kim R.W."/>
            <person name="Kang W.H."/>
            <person name="Huh J.H."/>
            <person name="Kang B.C."/>
            <person name="Yang T.J."/>
            <person name="Lee Y.H."/>
            <person name="Bennetzen J.L."/>
            <person name="Choi D."/>
        </authorList>
    </citation>
    <scope>NUCLEOTIDE SEQUENCE [LARGE SCALE GENOMIC DNA]</scope>
    <source>
        <strain evidence="5">cv. CM334</strain>
    </source>
</reference>
<dbReference type="AlphaFoldDB" id="A0A2G2ZDD2"/>
<comment type="caution">
    <text evidence="4">The sequence shown here is derived from an EMBL/GenBank/DDBJ whole genome shotgun (WGS) entry which is preliminary data.</text>
</comment>
<dbReference type="GO" id="GO:0046872">
    <property type="term" value="F:metal ion binding"/>
    <property type="evidence" value="ECO:0007669"/>
    <property type="project" value="InterPro"/>
</dbReference>
<feature type="domain" description="HMA" evidence="3">
    <location>
        <begin position="1"/>
        <end position="39"/>
    </location>
</feature>
<keyword evidence="5" id="KW-1185">Reference proteome</keyword>
<sequence>MLGVLEVSYDPKTNLATIRGNFDPLMVIEAIKRKGKHAELISYSKNPLYNDAYNSTCRNSNHHYKKEEVAAYCNTKDKGKTKVGDDNKRNEHCLHGSSSNDDENPNNHDHDHIHECEDYVSAKNSKCEDFVSNKDKKKYHKAKAYVALKELMKPSAGMN</sequence>
<dbReference type="Proteomes" id="UP000222542">
    <property type="component" value="Unassembled WGS sequence"/>
</dbReference>
<protein>
    <recommendedName>
        <fullName evidence="3">HMA domain-containing protein</fullName>
    </recommendedName>
</protein>
<evidence type="ECO:0000256" key="1">
    <source>
        <dbReference type="ARBA" id="ARBA00004170"/>
    </source>
</evidence>
<accession>A0A2G2ZDD2</accession>
<evidence type="ECO:0000313" key="4">
    <source>
        <dbReference type="EMBL" id="PHT79988.1"/>
    </source>
</evidence>
<dbReference type="PROSITE" id="PS50846">
    <property type="entry name" value="HMA_2"/>
    <property type="match status" value="1"/>
</dbReference>
<organism evidence="4 5">
    <name type="scientific">Capsicum annuum</name>
    <name type="common">Capsicum pepper</name>
    <dbReference type="NCBI Taxonomy" id="4072"/>
    <lineage>
        <taxon>Eukaryota</taxon>
        <taxon>Viridiplantae</taxon>
        <taxon>Streptophyta</taxon>
        <taxon>Embryophyta</taxon>
        <taxon>Tracheophyta</taxon>
        <taxon>Spermatophyta</taxon>
        <taxon>Magnoliopsida</taxon>
        <taxon>eudicotyledons</taxon>
        <taxon>Gunneridae</taxon>
        <taxon>Pentapetalae</taxon>
        <taxon>asterids</taxon>
        <taxon>lamiids</taxon>
        <taxon>Solanales</taxon>
        <taxon>Solanaceae</taxon>
        <taxon>Solanoideae</taxon>
        <taxon>Capsiceae</taxon>
        <taxon>Capsicum</taxon>
    </lineage>
</organism>